<feature type="compositionally biased region" description="Basic and acidic residues" evidence="1">
    <location>
        <begin position="40"/>
        <end position="63"/>
    </location>
</feature>
<dbReference type="InterPro" id="IPR036047">
    <property type="entry name" value="F-box-like_dom_sf"/>
</dbReference>
<dbReference type="Pfam" id="PF12937">
    <property type="entry name" value="F-box-like"/>
    <property type="match status" value="1"/>
</dbReference>
<dbReference type="Gene3D" id="1.25.40.10">
    <property type="entry name" value="Tetratricopeptide repeat domain"/>
    <property type="match status" value="1"/>
</dbReference>
<dbReference type="Gene3D" id="1.20.1280.50">
    <property type="match status" value="1"/>
</dbReference>
<feature type="compositionally biased region" description="Low complexity" evidence="1">
    <location>
        <begin position="20"/>
        <end position="38"/>
    </location>
</feature>
<dbReference type="CDD" id="cd09917">
    <property type="entry name" value="F-box_SF"/>
    <property type="match status" value="1"/>
</dbReference>
<comment type="caution">
    <text evidence="3">The sequence shown here is derived from an EMBL/GenBank/DDBJ whole genome shotgun (WGS) entry which is preliminary data.</text>
</comment>
<gene>
    <name evidence="3" type="ORF">SEUCBS140593_004725</name>
</gene>
<dbReference type="InterPro" id="IPR011990">
    <property type="entry name" value="TPR-like_helical_dom_sf"/>
</dbReference>
<dbReference type="InterPro" id="IPR001810">
    <property type="entry name" value="F-box_dom"/>
</dbReference>
<dbReference type="SMART" id="SM00256">
    <property type="entry name" value="FBOX"/>
    <property type="match status" value="1"/>
</dbReference>
<protein>
    <recommendedName>
        <fullName evidence="2">F-box domain-containing protein</fullName>
    </recommendedName>
</protein>
<accession>A0ABP0BQJ4</accession>
<dbReference type="SUPFAM" id="SSF48452">
    <property type="entry name" value="TPR-like"/>
    <property type="match status" value="1"/>
</dbReference>
<dbReference type="SUPFAM" id="SSF81383">
    <property type="entry name" value="F-box domain"/>
    <property type="match status" value="1"/>
</dbReference>
<dbReference type="PROSITE" id="PS50181">
    <property type="entry name" value="FBOX"/>
    <property type="match status" value="1"/>
</dbReference>
<dbReference type="EMBL" id="CAWUHD010000042">
    <property type="protein sequence ID" value="CAK7221920.1"/>
    <property type="molecule type" value="Genomic_DNA"/>
</dbReference>
<organism evidence="3 4">
    <name type="scientific">Sporothrix eucalyptigena</name>
    <dbReference type="NCBI Taxonomy" id="1812306"/>
    <lineage>
        <taxon>Eukaryota</taxon>
        <taxon>Fungi</taxon>
        <taxon>Dikarya</taxon>
        <taxon>Ascomycota</taxon>
        <taxon>Pezizomycotina</taxon>
        <taxon>Sordariomycetes</taxon>
        <taxon>Sordariomycetidae</taxon>
        <taxon>Ophiostomatales</taxon>
        <taxon>Ophiostomataceae</taxon>
        <taxon>Sporothrix</taxon>
    </lineage>
</organism>
<keyword evidence="4" id="KW-1185">Reference proteome</keyword>
<evidence type="ECO:0000259" key="2">
    <source>
        <dbReference type="PROSITE" id="PS50181"/>
    </source>
</evidence>
<dbReference type="InterPro" id="IPR032675">
    <property type="entry name" value="LRR_dom_sf"/>
</dbReference>
<sequence>MDAFLATALAPKPKAKRKATPLANGQDSSSTTGRNSSSDAAKRLRPRGDSLMDEAKTGTDRTKTPTTAAPAAVVQPATSQAAPLPSFLATVTGQGVSKGTSRTLELLEKAEKAESNGRLEQARLLLTRALVVCVCHAQLRNHFKGAGASLDAIDPIGQCSCRDFVAAAQTRRKQTMLTVMMGGATSSLEDDEPFSITELDLEAMYGMATNSVCTCGSGRIRCAEPDHLKALDRLTAITSKLGRAAEAIRLAQWYVDLAPQHAQGYLRLAKAVMTKAAPKSMDIRSKDDIKKDGERARFAARCLYTHGLHNVRKHGNESDDMLRLLRRCIRQYSHGDYLPDLPVETVEGIFQNLSMNDILACRRVSKRWALVMRRVRLCPSQIRFAGDKEHSTKGLQNLLRQFPGLQTGHLAIIYPNSVNAAKSAQFVTAALRHFQSTESLELHMWNSESESSGGNAGPRSTVTHDSGKITIQASLGPPPLPSLPAVSKCRRLVLHNTRGHESSPASFILVWASQSLESLTLDGAFFTSDFGFQLPRLRHLQITGSTWCSRRTEFGFTRQILTSSMQIEQLYLDNIAFYASRSREDDLVETLEENLQNLHTLVIGRNCTLHLQDRTNYPGAFLAFPRLPPGMRCIDILSDMETLAYPFLFGGHYNYRHSALSLDDFRPFEYLEYFRCLGPVHHPEHIFQLIGPSLSGSNGRLAHLELNAQNIPVQFLDNKMPSMRVPYPERLRTIGLHLFNWSSLAGMGGGSSSSMLRDRVFIDWVALFPNIETVCMNPAWSLQNWSYDGGEGGRLVVALVEQTIRKAEADAKAEGSSEPESIIKHLRLRKIYQTTLHGATRDLAKKLIGNRPIQIHNTSLRPPVFPWPDRVEEDRDSGTAEL</sequence>
<dbReference type="Gene3D" id="3.80.10.10">
    <property type="entry name" value="Ribonuclease Inhibitor"/>
    <property type="match status" value="1"/>
</dbReference>
<evidence type="ECO:0000313" key="4">
    <source>
        <dbReference type="Proteomes" id="UP001642482"/>
    </source>
</evidence>
<dbReference type="SUPFAM" id="SSF52047">
    <property type="entry name" value="RNI-like"/>
    <property type="match status" value="1"/>
</dbReference>
<reference evidence="3 4" key="1">
    <citation type="submission" date="2024-01" db="EMBL/GenBank/DDBJ databases">
        <authorList>
            <person name="Allen C."/>
            <person name="Tagirdzhanova G."/>
        </authorList>
    </citation>
    <scope>NUCLEOTIDE SEQUENCE [LARGE SCALE GENOMIC DNA]</scope>
</reference>
<evidence type="ECO:0000313" key="3">
    <source>
        <dbReference type="EMBL" id="CAK7221920.1"/>
    </source>
</evidence>
<name>A0ABP0BQJ4_9PEZI</name>
<feature type="compositionally biased region" description="Low complexity" evidence="1">
    <location>
        <begin position="64"/>
        <end position="79"/>
    </location>
</feature>
<proteinExistence type="predicted"/>
<feature type="region of interest" description="Disordered" evidence="1">
    <location>
        <begin position="1"/>
        <end position="79"/>
    </location>
</feature>
<dbReference type="Proteomes" id="UP001642482">
    <property type="component" value="Unassembled WGS sequence"/>
</dbReference>
<feature type="domain" description="F-box" evidence="2">
    <location>
        <begin position="335"/>
        <end position="374"/>
    </location>
</feature>
<feature type="compositionally biased region" description="Low complexity" evidence="1">
    <location>
        <begin position="1"/>
        <end position="12"/>
    </location>
</feature>
<evidence type="ECO:0000256" key="1">
    <source>
        <dbReference type="SAM" id="MobiDB-lite"/>
    </source>
</evidence>